<evidence type="ECO:0000313" key="1">
    <source>
        <dbReference type="EMBL" id="TCX98106.1"/>
    </source>
</evidence>
<comment type="caution">
    <text evidence="1">The sequence shown here is derived from an EMBL/GenBank/DDBJ whole genome shotgun (WGS) entry which is preliminary data.</text>
</comment>
<evidence type="ECO:0000313" key="3">
    <source>
        <dbReference type="EMBL" id="TCZ31705.1"/>
    </source>
</evidence>
<name>A0A483NHU3_KLEPN</name>
<protein>
    <submittedName>
        <fullName evidence="1">MarR family transcriptional regulator</fullName>
    </submittedName>
</protein>
<gene>
    <name evidence="2" type="ORF">ETE68_15465</name>
    <name evidence="1" type="ORF">ETE73_14195</name>
    <name evidence="3" type="ORF">ETH54_15905</name>
    <name evidence="4" type="ORF">ETH64_16135</name>
</gene>
<dbReference type="AlphaFoldDB" id="A0A483NHU3"/>
<dbReference type="EMBL" id="SDDU01000015">
    <property type="protein sequence ID" value="TCZ68021.1"/>
    <property type="molecule type" value="Genomic_DNA"/>
</dbReference>
<evidence type="ECO:0000313" key="4">
    <source>
        <dbReference type="EMBL" id="TCZ68021.1"/>
    </source>
</evidence>
<reference evidence="1" key="1">
    <citation type="submission" date="2019-01" db="EMBL/GenBank/DDBJ databases">
        <authorList>
            <person name="Lista F."/>
            <person name="Anselmo A."/>
        </authorList>
    </citation>
    <scope>NUCLEOTIDE SEQUENCE</scope>
    <source>
        <strain evidence="4">1R</strain>
        <strain evidence="2">1S</strain>
        <strain evidence="3">3R</strain>
        <strain evidence="1">4S</strain>
    </source>
</reference>
<dbReference type="EMBL" id="SDCV01000013">
    <property type="protein sequence ID" value="TCY06017.1"/>
    <property type="molecule type" value="Genomic_DNA"/>
</dbReference>
<dbReference type="InterPro" id="IPR036388">
    <property type="entry name" value="WH-like_DNA-bd_sf"/>
</dbReference>
<dbReference type="EMBL" id="SDCS01000013">
    <property type="protein sequence ID" value="TCX98106.1"/>
    <property type="molecule type" value="Genomic_DNA"/>
</dbReference>
<proteinExistence type="predicted"/>
<dbReference type="Gene3D" id="1.10.10.10">
    <property type="entry name" value="Winged helix-like DNA-binding domain superfamily/Winged helix DNA-binding domain"/>
    <property type="match status" value="1"/>
</dbReference>
<dbReference type="InterPro" id="IPR036390">
    <property type="entry name" value="WH_DNA-bd_sf"/>
</dbReference>
<evidence type="ECO:0000313" key="2">
    <source>
        <dbReference type="EMBL" id="TCY06017.1"/>
    </source>
</evidence>
<dbReference type="SUPFAM" id="SSF46785">
    <property type="entry name" value="Winged helix' DNA-binding domain"/>
    <property type="match status" value="1"/>
</dbReference>
<organism evidence="1">
    <name type="scientific">Klebsiella pneumoniae</name>
    <dbReference type="NCBI Taxonomy" id="573"/>
    <lineage>
        <taxon>Bacteria</taxon>
        <taxon>Pseudomonadati</taxon>
        <taxon>Pseudomonadota</taxon>
        <taxon>Gammaproteobacteria</taxon>
        <taxon>Enterobacterales</taxon>
        <taxon>Enterobacteriaceae</taxon>
        <taxon>Klebsiella/Raoultella group</taxon>
        <taxon>Klebsiella</taxon>
        <taxon>Klebsiella pneumoniae complex</taxon>
    </lineage>
</organism>
<sequence length="100" mass="11172">MKKNSGKQAVINYVGQNPGCSFQDIRRGTGLDSSVVNSSLWQMHRDGQVQRAGECRSYRYTLVDTTAVTESDPSVQYRQRPGGVNPMTNLFNQYLAGVRK</sequence>
<accession>A0A483NHU3</accession>
<dbReference type="RefSeq" id="WP_038434999.1">
    <property type="nucleotide sequence ID" value="NZ_BHWE01000032.1"/>
</dbReference>
<dbReference type="EMBL" id="SDDS01000032">
    <property type="protein sequence ID" value="TCZ31705.1"/>
    <property type="molecule type" value="Genomic_DNA"/>
</dbReference>